<dbReference type="Gene3D" id="3.40.50.1820">
    <property type="entry name" value="alpha/beta hydrolase"/>
    <property type="match status" value="1"/>
</dbReference>
<proteinExistence type="predicted"/>
<dbReference type="Pfam" id="PF02129">
    <property type="entry name" value="Peptidase_S15"/>
    <property type="match status" value="1"/>
</dbReference>
<evidence type="ECO:0000313" key="6">
    <source>
        <dbReference type="Proteomes" id="UP001617714"/>
    </source>
</evidence>
<dbReference type="InterPro" id="IPR029058">
    <property type="entry name" value="AB_hydrolase_fold"/>
</dbReference>
<accession>A0AAP9LBU8</accession>
<reference evidence="3 6" key="3">
    <citation type="submission" date="2024-10" db="EMBL/GenBank/DDBJ databases">
        <authorList>
            <person name="Lu C.-H."/>
        </authorList>
    </citation>
    <scope>NUCLEOTIDE SEQUENCE [LARGE SCALE GENOMIC DNA]</scope>
    <source>
        <strain evidence="3 6">22QBSP01-2</strain>
    </source>
</reference>
<dbReference type="InterPro" id="IPR000383">
    <property type="entry name" value="Xaa-Pro-like_dom"/>
</dbReference>
<keyword evidence="6" id="KW-1185">Reference proteome</keyword>
<dbReference type="InterPro" id="IPR051411">
    <property type="entry name" value="Polyketide_trans_af380"/>
</dbReference>
<dbReference type="GO" id="GO:0016787">
    <property type="term" value="F:hydrolase activity"/>
    <property type="evidence" value="ECO:0007669"/>
    <property type="project" value="UniProtKB-KW"/>
</dbReference>
<dbReference type="PANTHER" id="PTHR47751">
    <property type="entry name" value="SUPERFAMILY HYDROLASE, PUTATIVE (AFU_ORTHOLOGUE AFUA_2G16580)-RELATED"/>
    <property type="match status" value="1"/>
</dbReference>
<feature type="signal peptide" evidence="1">
    <location>
        <begin position="1"/>
        <end position="30"/>
    </location>
</feature>
<dbReference type="SUPFAM" id="SSF53474">
    <property type="entry name" value="alpha/beta-Hydrolases"/>
    <property type="match status" value="1"/>
</dbReference>
<sequence>MSHLLSRKQFIRGAIMACTAMFVSAHPALAESNPANDKGQTIQLTQEWDKTFPQSTKVDHQKVTFKNRYGITLAADLYLPKNRGNKKFAAIAVSGPFGAVKEQSSGLYAQTMAERGFVTLAFDPSYTGESSGEPRNVASPEINTEDFMAAVDYLGLHPAVDRNRIGVIGICGFGGMALNAVAVDKRVKAVVTATMYDMSRLMGKGFEDSLSLENRTKILTRLSEQRWTDAERGTPAPGAHDFYVDANGNVEIAKRILPETLPANPNPVTEEFFEYYRTPRGFHKNSVASSGAFTGTSPMAFMNMPLLTYIKEISPRPILFIVGDKAHSRYFTEDAYKAAAEPKELVIIKDANHVDLYDRMDKIPFDKITDFFSKNLK</sequence>
<dbReference type="Proteomes" id="UP000464054">
    <property type="component" value="Chromosome"/>
</dbReference>
<dbReference type="Gene3D" id="1.10.10.800">
    <property type="match status" value="1"/>
</dbReference>
<gene>
    <name evidence="3" type="ORF">ACIPSN_08300</name>
    <name evidence="4" type="ORF">GMX10_05360</name>
</gene>
<dbReference type="GeneID" id="90773177"/>
<evidence type="ECO:0000256" key="1">
    <source>
        <dbReference type="SAM" id="SignalP"/>
    </source>
</evidence>
<dbReference type="Proteomes" id="UP001617714">
    <property type="component" value="Unassembled WGS sequence"/>
</dbReference>
<dbReference type="EMBL" id="JBIXKD010000007">
    <property type="protein sequence ID" value="MFJ5321365.1"/>
    <property type="molecule type" value="Genomic_DNA"/>
</dbReference>
<evidence type="ECO:0000313" key="4">
    <source>
        <dbReference type="EMBL" id="QHQ23563.1"/>
    </source>
</evidence>
<feature type="domain" description="Xaa-Pro dipeptidyl-peptidase-like" evidence="2">
    <location>
        <begin position="70"/>
        <end position="193"/>
    </location>
</feature>
<dbReference type="EMBL" id="CP046377">
    <property type="protein sequence ID" value="QHQ23563.1"/>
    <property type="molecule type" value="Genomic_DNA"/>
</dbReference>
<dbReference type="AlphaFoldDB" id="A0AAP9LBU8"/>
<keyword evidence="1" id="KW-0732">Signal</keyword>
<dbReference type="PANTHER" id="PTHR47751:SF1">
    <property type="entry name" value="SUPERFAMILY HYDROLASE, PUTATIVE (AFU_ORTHOLOGUE AFUA_2G16580)-RELATED"/>
    <property type="match status" value="1"/>
</dbReference>
<evidence type="ECO:0000313" key="3">
    <source>
        <dbReference type="EMBL" id="MFJ5321365.1"/>
    </source>
</evidence>
<dbReference type="RefSeq" id="WP_039482226.1">
    <property type="nucleotide sequence ID" value="NZ_CP046377.1"/>
</dbReference>
<keyword evidence="3" id="KW-0378">Hydrolase</keyword>
<name>A0AAP9LBU8_9GAMM</name>
<evidence type="ECO:0000313" key="5">
    <source>
        <dbReference type="Proteomes" id="UP000464054"/>
    </source>
</evidence>
<reference evidence="4" key="2">
    <citation type="journal article" date="2022" name="Plant Pathol J">
        <title>Comparative Genomic Analysis of Pathogenic Factors of Pectobacterium Species Isolated in South Korea Using Whole-Genome Sequencing.</title>
        <authorList>
            <person name="Jee S."/>
            <person name="Kang I.J."/>
            <person name="Bak G."/>
            <person name="Kang S."/>
            <person name="Lee J."/>
            <person name="Heu S."/>
            <person name="Hwang I."/>
        </authorList>
    </citation>
    <scope>NUCLEOTIDE SEQUENCE</scope>
    <source>
        <strain evidence="4">PZ1</strain>
    </source>
</reference>
<feature type="chain" id="PRO_5042872868" evidence="1">
    <location>
        <begin position="31"/>
        <end position="377"/>
    </location>
</feature>
<evidence type="ECO:0000259" key="2">
    <source>
        <dbReference type="Pfam" id="PF02129"/>
    </source>
</evidence>
<reference evidence="5" key="1">
    <citation type="submission" date="2019-11" db="EMBL/GenBank/DDBJ databases">
        <authorList>
            <person name="Jee S."/>
        </authorList>
    </citation>
    <scope>NUCLEOTIDE SEQUENCE [LARGE SCALE GENOMIC DNA]</scope>
    <source>
        <strain evidence="5">PZ1</strain>
    </source>
</reference>
<organism evidence="4 5">
    <name type="scientific">Pectobacterium parvum</name>
    <dbReference type="NCBI Taxonomy" id="2778550"/>
    <lineage>
        <taxon>Bacteria</taxon>
        <taxon>Pseudomonadati</taxon>
        <taxon>Pseudomonadota</taxon>
        <taxon>Gammaproteobacteria</taxon>
        <taxon>Enterobacterales</taxon>
        <taxon>Pectobacteriaceae</taxon>
        <taxon>Pectobacterium</taxon>
    </lineage>
</organism>
<protein>
    <submittedName>
        <fullName evidence="3">Alpha/beta hydrolase</fullName>
    </submittedName>
    <submittedName>
        <fullName evidence="4">Prolyl oligopeptidase family serine peptidase</fullName>
    </submittedName>
</protein>